<keyword evidence="5 10" id="KW-0808">Transferase</keyword>
<dbReference type="EMBL" id="BAUJ01000018">
    <property type="protein sequence ID" value="GAD89232.1"/>
    <property type="molecule type" value="Genomic_DNA"/>
</dbReference>
<dbReference type="AlphaFoldDB" id="V5FJX2"/>
<comment type="cofactor">
    <cofactor evidence="1 9 10">
        <name>pyridoxal 5'-phosphate</name>
        <dbReference type="ChEBI" id="CHEBI:597326"/>
    </cofactor>
</comment>
<dbReference type="Pfam" id="PF00155">
    <property type="entry name" value="Aminotran_1_2"/>
    <property type="match status" value="1"/>
</dbReference>
<evidence type="ECO:0000256" key="8">
    <source>
        <dbReference type="ARBA" id="ARBA00047715"/>
    </source>
</evidence>
<evidence type="ECO:0000256" key="4">
    <source>
        <dbReference type="ARBA" id="ARBA00011738"/>
    </source>
</evidence>
<accession>V5FJX2</accession>
<reference evidence="12 13" key="1">
    <citation type="submission" date="2013-11" db="EMBL/GenBank/DDBJ databases">
        <title>Whole genome shotgun sequence of Vibrio halioticoli NBRC 102217.</title>
        <authorList>
            <person name="Isaki S."/>
            <person name="Kimura A."/>
            <person name="Ohji S."/>
            <person name="Hosoyama A."/>
            <person name="Fujita N."/>
            <person name="Hashimoto M."/>
            <person name="Hosoyama Y."/>
            <person name="Yamazoe A."/>
        </authorList>
    </citation>
    <scope>NUCLEOTIDE SEQUENCE [LARGE SCALE GENOMIC DNA]</scope>
    <source>
        <strain evidence="12 13">NBRC 102217</strain>
    </source>
</reference>
<name>V5FJX2_9VIBR</name>
<evidence type="ECO:0000256" key="2">
    <source>
        <dbReference type="ARBA" id="ARBA00004746"/>
    </source>
</evidence>
<dbReference type="InterPro" id="IPR004723">
    <property type="entry name" value="AONS_Archaea/Proteobacteria"/>
</dbReference>
<dbReference type="eggNOG" id="COG0156">
    <property type="taxonomic scope" value="Bacteria"/>
</dbReference>
<proteinExistence type="inferred from homology"/>
<protein>
    <recommendedName>
        <fullName evidence="10">8-amino-7-ketopelargonate synthase</fullName>
        <ecNumber evidence="10">2.3.1.47</ecNumber>
    </recommendedName>
</protein>
<evidence type="ECO:0000313" key="13">
    <source>
        <dbReference type="Proteomes" id="UP000017800"/>
    </source>
</evidence>
<evidence type="ECO:0000256" key="5">
    <source>
        <dbReference type="ARBA" id="ARBA00022679"/>
    </source>
</evidence>
<keyword evidence="6" id="KW-0093">Biotin biosynthesis</keyword>
<dbReference type="NCBIfam" id="TIGR00858">
    <property type="entry name" value="bioF"/>
    <property type="match status" value="1"/>
</dbReference>
<comment type="caution">
    <text evidence="12">The sequence shown here is derived from an EMBL/GenBank/DDBJ whole genome shotgun (WGS) entry which is preliminary data.</text>
</comment>
<evidence type="ECO:0000256" key="6">
    <source>
        <dbReference type="ARBA" id="ARBA00022756"/>
    </source>
</evidence>
<dbReference type="GO" id="GO:0008710">
    <property type="term" value="F:8-amino-7-oxononanoate synthase activity"/>
    <property type="evidence" value="ECO:0007669"/>
    <property type="project" value="UniProtKB-UniRule"/>
</dbReference>
<dbReference type="InterPro" id="IPR015422">
    <property type="entry name" value="PyrdxlP-dep_Trfase_small"/>
</dbReference>
<evidence type="ECO:0000256" key="7">
    <source>
        <dbReference type="ARBA" id="ARBA00022898"/>
    </source>
</evidence>
<evidence type="ECO:0000256" key="1">
    <source>
        <dbReference type="ARBA" id="ARBA00001933"/>
    </source>
</evidence>
<dbReference type="GO" id="GO:0009102">
    <property type="term" value="P:biotin biosynthetic process"/>
    <property type="evidence" value="ECO:0007669"/>
    <property type="project" value="UniProtKB-UniRule"/>
</dbReference>
<dbReference type="OrthoDB" id="9807157at2"/>
<keyword evidence="7 9" id="KW-0663">Pyridoxal phosphate</keyword>
<dbReference type="InterPro" id="IPR015421">
    <property type="entry name" value="PyrdxlP-dep_Trfase_major"/>
</dbReference>
<evidence type="ECO:0000313" key="12">
    <source>
        <dbReference type="EMBL" id="GAD89232.1"/>
    </source>
</evidence>
<keyword evidence="13" id="KW-1185">Reference proteome</keyword>
<comment type="catalytic activity">
    <reaction evidence="8 10">
        <text>6-carboxyhexanoyl-[ACP] + L-alanine + H(+) = (8S)-8-amino-7-oxononanoate + holo-[ACP] + CO2</text>
        <dbReference type="Rhea" id="RHEA:42288"/>
        <dbReference type="Rhea" id="RHEA-COMP:9685"/>
        <dbReference type="Rhea" id="RHEA-COMP:9955"/>
        <dbReference type="ChEBI" id="CHEBI:15378"/>
        <dbReference type="ChEBI" id="CHEBI:16526"/>
        <dbReference type="ChEBI" id="CHEBI:57972"/>
        <dbReference type="ChEBI" id="CHEBI:64479"/>
        <dbReference type="ChEBI" id="CHEBI:78846"/>
        <dbReference type="ChEBI" id="CHEBI:149468"/>
        <dbReference type="EC" id="2.3.1.47"/>
    </reaction>
</comment>
<gene>
    <name evidence="12" type="primary">bioF</name>
    <name evidence="12" type="ORF">VHA01S_018_00210</name>
</gene>
<dbReference type="Gene3D" id="3.90.1150.10">
    <property type="entry name" value="Aspartate Aminotransferase, domain 1"/>
    <property type="match status" value="1"/>
</dbReference>
<dbReference type="UniPathway" id="UPA00078"/>
<feature type="modified residue" description="N6-(pyridoxal phosphate)lysine" evidence="9">
    <location>
        <position position="235"/>
    </location>
</feature>
<sequence length="389" mass="42578">MLPFESRIDEALQLRKEQGLLRTLNPVAGGNTEQIITDDKAFVNFSSNDYLGLASDESIKSVWKLAIDDYGVGSAASPMVTGHSLAHQALQQSLCQWLGYEQAVLFNSGFSANQAALFTLLEKNDTLLQDKLNHASLMEAGMLSPAKMQRFPHNNTDKLRTLLEKNGSSLVVTEGVFSMDGDTAPLDDIATLCQQHNSWLMVDDAHGIGVLGAQGRGSCHALGVKPNILVVTFGKAVGVQGAAILCDAQTGEYLYQYARHFVYSTAMPAAQAVAIDHSIQLIQTQAWRHTALANLQNSYTEYLGHLPGYIATSTPIKPYLVGSSNRAMHLAQYLREQGFWTTAIRPPTVPQGSARIRITLSAKHQPHQIKGLAEVIERFEKQYPNEDSL</sequence>
<dbReference type="GO" id="GO:0030170">
    <property type="term" value="F:pyridoxal phosphate binding"/>
    <property type="evidence" value="ECO:0007669"/>
    <property type="project" value="InterPro"/>
</dbReference>
<evidence type="ECO:0000256" key="10">
    <source>
        <dbReference type="RuleBase" id="RU003693"/>
    </source>
</evidence>
<evidence type="ECO:0000256" key="3">
    <source>
        <dbReference type="ARBA" id="ARBA00010008"/>
    </source>
</evidence>
<organism evidence="12 13">
    <name type="scientific">Vibrio halioticoli NBRC 102217</name>
    <dbReference type="NCBI Taxonomy" id="1219072"/>
    <lineage>
        <taxon>Bacteria</taxon>
        <taxon>Pseudomonadati</taxon>
        <taxon>Pseudomonadota</taxon>
        <taxon>Gammaproteobacteria</taxon>
        <taxon>Vibrionales</taxon>
        <taxon>Vibrionaceae</taxon>
        <taxon>Vibrio</taxon>
    </lineage>
</organism>
<feature type="domain" description="Aminotransferase class I/classII large" evidence="11">
    <location>
        <begin position="42"/>
        <end position="376"/>
    </location>
</feature>
<evidence type="ECO:0000256" key="9">
    <source>
        <dbReference type="PIRSR" id="PIRSR604723-51"/>
    </source>
</evidence>
<dbReference type="SUPFAM" id="SSF53383">
    <property type="entry name" value="PLP-dependent transferases"/>
    <property type="match status" value="1"/>
</dbReference>
<comment type="function">
    <text evidence="10">Catalyzes the decarboxylative condensation of pimeloyl-[acyl-carrier protein] and L-alanine to produce 8-amino-7-oxononanoate (AON), [acyl-carrier protein], and carbon dioxide.</text>
</comment>
<dbReference type="InterPro" id="IPR001917">
    <property type="entry name" value="Aminotrans_II_pyridoxalP_BS"/>
</dbReference>
<dbReference type="InterPro" id="IPR050087">
    <property type="entry name" value="AON_synthase_class-II"/>
</dbReference>
<dbReference type="PANTHER" id="PTHR13693">
    <property type="entry name" value="CLASS II AMINOTRANSFERASE/8-AMINO-7-OXONONANOATE SYNTHASE"/>
    <property type="match status" value="1"/>
</dbReference>
<dbReference type="InterPro" id="IPR004839">
    <property type="entry name" value="Aminotransferase_I/II_large"/>
</dbReference>
<evidence type="ECO:0000259" key="11">
    <source>
        <dbReference type="Pfam" id="PF00155"/>
    </source>
</evidence>
<comment type="similarity">
    <text evidence="3 10">Belongs to the class-II pyridoxal-phosphate-dependent aminotransferase family. BioF subfamily.</text>
</comment>
<dbReference type="EC" id="2.3.1.47" evidence="10"/>
<comment type="subunit">
    <text evidence="4 10">Homodimer.</text>
</comment>
<dbReference type="PROSITE" id="PS00599">
    <property type="entry name" value="AA_TRANSFER_CLASS_2"/>
    <property type="match status" value="1"/>
</dbReference>
<dbReference type="Proteomes" id="UP000017800">
    <property type="component" value="Unassembled WGS sequence"/>
</dbReference>
<dbReference type="PANTHER" id="PTHR13693:SF100">
    <property type="entry name" value="8-AMINO-7-OXONONANOATE SYNTHASE"/>
    <property type="match status" value="1"/>
</dbReference>
<dbReference type="InterPro" id="IPR015424">
    <property type="entry name" value="PyrdxlP-dep_Trfase"/>
</dbReference>
<comment type="pathway">
    <text evidence="2 10">Cofactor biosynthesis; biotin biosynthesis.</text>
</comment>
<dbReference type="Gene3D" id="3.40.640.10">
    <property type="entry name" value="Type I PLP-dependent aspartate aminotransferase-like (Major domain)"/>
    <property type="match status" value="1"/>
</dbReference>